<dbReference type="Proteomes" id="UP000283063">
    <property type="component" value="Chromosome"/>
</dbReference>
<sequence length="64" mass="7371">MPPKRTSKDAHRIHILMDDDELKEVDDYSFHPSVQIRTRSAAIRSLIEKGLAQHRSEIDKADDS</sequence>
<reference evidence="1 2" key="1">
    <citation type="submission" date="2018-10" db="EMBL/GenBank/DDBJ databases">
        <title>Parasedimentitalea marina sp. nov., a psychrophilic bacterium isolated from deep seawater of the New Britain Trench.</title>
        <authorList>
            <person name="Cao J."/>
        </authorList>
    </citation>
    <scope>NUCLEOTIDE SEQUENCE [LARGE SCALE GENOMIC DNA]</scope>
    <source>
        <strain evidence="1 2">W43</strain>
    </source>
</reference>
<gene>
    <name evidence="1" type="ORF">EBB79_02990</name>
</gene>
<evidence type="ECO:0000313" key="1">
    <source>
        <dbReference type="EMBL" id="AZV76962.1"/>
    </source>
</evidence>
<evidence type="ECO:0000313" key="2">
    <source>
        <dbReference type="Proteomes" id="UP000283063"/>
    </source>
</evidence>
<dbReference type="EMBL" id="CP033219">
    <property type="protein sequence ID" value="AZV76962.1"/>
    <property type="molecule type" value="Genomic_DNA"/>
</dbReference>
<name>A0A3T0MYZ8_9RHOB</name>
<organism evidence="1 2">
    <name type="scientific">Parasedimentitalea marina</name>
    <dbReference type="NCBI Taxonomy" id="2483033"/>
    <lineage>
        <taxon>Bacteria</taxon>
        <taxon>Pseudomonadati</taxon>
        <taxon>Pseudomonadota</taxon>
        <taxon>Alphaproteobacteria</taxon>
        <taxon>Rhodobacterales</taxon>
        <taxon>Paracoccaceae</taxon>
        <taxon>Parasedimentitalea</taxon>
    </lineage>
</organism>
<proteinExistence type="predicted"/>
<dbReference type="KEGG" id="sedi:EBB79_02990"/>
<dbReference type="AlphaFoldDB" id="A0A3T0MYZ8"/>
<protein>
    <recommendedName>
        <fullName evidence="3">CopG family transcriptional regulator</fullName>
    </recommendedName>
</protein>
<evidence type="ECO:0008006" key="3">
    <source>
        <dbReference type="Google" id="ProtNLM"/>
    </source>
</evidence>
<keyword evidence="2" id="KW-1185">Reference proteome</keyword>
<accession>A0A3T0MYZ8</accession>